<dbReference type="SMART" id="SM00355">
    <property type="entry name" value="ZnF_C2H2"/>
    <property type="match status" value="3"/>
</dbReference>
<evidence type="ECO:0000313" key="8">
    <source>
        <dbReference type="EMBL" id="PIC14491.1"/>
    </source>
</evidence>
<dbReference type="GO" id="GO:0005634">
    <property type="term" value="C:nucleus"/>
    <property type="evidence" value="ECO:0007669"/>
    <property type="project" value="UniProtKB-ARBA"/>
</dbReference>
<accession>A0A2G5SHY3</accession>
<dbReference type="PROSITE" id="PS50157">
    <property type="entry name" value="ZINC_FINGER_C2H2_2"/>
    <property type="match status" value="1"/>
</dbReference>
<feature type="region of interest" description="Disordered" evidence="6">
    <location>
        <begin position="1"/>
        <end position="38"/>
    </location>
</feature>
<dbReference type="FunFam" id="3.30.160.60:FF:000446">
    <property type="entry name" value="Zinc finger protein"/>
    <property type="match status" value="1"/>
</dbReference>
<comment type="caution">
    <text evidence="8">The sequence shown here is derived from an EMBL/GenBank/DDBJ whole genome shotgun (WGS) entry which is preliminary data.</text>
</comment>
<dbReference type="PANTHER" id="PTHR24379">
    <property type="entry name" value="KRAB AND ZINC FINGER DOMAIN-CONTAINING"/>
    <property type="match status" value="1"/>
</dbReference>
<feature type="compositionally biased region" description="Basic and acidic residues" evidence="6">
    <location>
        <begin position="79"/>
        <end position="97"/>
    </location>
</feature>
<feature type="compositionally biased region" description="Polar residues" evidence="6">
    <location>
        <begin position="54"/>
        <end position="74"/>
    </location>
</feature>
<evidence type="ECO:0000256" key="3">
    <source>
        <dbReference type="ARBA" id="ARBA00022771"/>
    </source>
</evidence>
<evidence type="ECO:0000313" key="9">
    <source>
        <dbReference type="Proteomes" id="UP000230233"/>
    </source>
</evidence>
<feature type="region of interest" description="Disordered" evidence="6">
    <location>
        <begin position="54"/>
        <end position="97"/>
    </location>
</feature>
<dbReference type="PROSITE" id="PS00028">
    <property type="entry name" value="ZINC_FINGER_C2H2_1"/>
    <property type="match status" value="1"/>
</dbReference>
<dbReference type="EMBL" id="PDUG01000007">
    <property type="protein sequence ID" value="PIC14491.1"/>
    <property type="molecule type" value="Genomic_DNA"/>
</dbReference>
<keyword evidence="9" id="KW-1185">Reference proteome</keyword>
<keyword evidence="4" id="KW-0862">Zinc</keyword>
<feature type="compositionally biased region" description="Basic and acidic residues" evidence="6">
    <location>
        <begin position="8"/>
        <end position="27"/>
    </location>
</feature>
<dbReference type="PANTHER" id="PTHR24379:SF121">
    <property type="entry name" value="C2H2-TYPE DOMAIN-CONTAINING PROTEIN"/>
    <property type="match status" value="1"/>
</dbReference>
<dbReference type="InterPro" id="IPR036236">
    <property type="entry name" value="Znf_C2H2_sf"/>
</dbReference>
<organism evidence="8 9">
    <name type="scientific">Caenorhabditis nigoni</name>
    <dbReference type="NCBI Taxonomy" id="1611254"/>
    <lineage>
        <taxon>Eukaryota</taxon>
        <taxon>Metazoa</taxon>
        <taxon>Ecdysozoa</taxon>
        <taxon>Nematoda</taxon>
        <taxon>Chromadorea</taxon>
        <taxon>Rhabditida</taxon>
        <taxon>Rhabditina</taxon>
        <taxon>Rhabditomorpha</taxon>
        <taxon>Rhabditoidea</taxon>
        <taxon>Rhabditidae</taxon>
        <taxon>Peloderinae</taxon>
        <taxon>Caenorhabditis</taxon>
    </lineage>
</organism>
<evidence type="ECO:0000259" key="7">
    <source>
        <dbReference type="PROSITE" id="PS50157"/>
    </source>
</evidence>
<keyword evidence="1" id="KW-0479">Metal-binding</keyword>
<keyword evidence="3 5" id="KW-0863">Zinc-finger</keyword>
<dbReference type="Proteomes" id="UP000230233">
    <property type="component" value="Unassembled WGS sequence"/>
</dbReference>
<dbReference type="OrthoDB" id="6077919at2759"/>
<evidence type="ECO:0000256" key="4">
    <source>
        <dbReference type="ARBA" id="ARBA00022833"/>
    </source>
</evidence>
<gene>
    <name evidence="8" type="ORF">B9Z55_026785</name>
</gene>
<protein>
    <recommendedName>
        <fullName evidence="7">C2H2-type domain-containing protein</fullName>
    </recommendedName>
</protein>
<evidence type="ECO:0000256" key="5">
    <source>
        <dbReference type="PROSITE-ProRule" id="PRU00042"/>
    </source>
</evidence>
<evidence type="ECO:0000256" key="2">
    <source>
        <dbReference type="ARBA" id="ARBA00022737"/>
    </source>
</evidence>
<feature type="domain" description="C2H2-type" evidence="7">
    <location>
        <begin position="133"/>
        <end position="161"/>
    </location>
</feature>
<dbReference type="SUPFAM" id="SSF57667">
    <property type="entry name" value="beta-beta-alpha zinc fingers"/>
    <property type="match status" value="2"/>
</dbReference>
<dbReference type="STRING" id="1611254.A0A2G5SHY3"/>
<dbReference type="Gene3D" id="3.30.160.60">
    <property type="entry name" value="Classic Zinc Finger"/>
    <property type="match status" value="3"/>
</dbReference>
<reference evidence="9" key="1">
    <citation type="submission" date="2017-10" db="EMBL/GenBank/DDBJ databases">
        <title>Rapid genome shrinkage in a self-fertile nematode reveals novel sperm competition proteins.</title>
        <authorList>
            <person name="Yin D."/>
            <person name="Schwarz E.M."/>
            <person name="Thomas C.G."/>
            <person name="Felde R.L."/>
            <person name="Korf I.F."/>
            <person name="Cutter A.D."/>
            <person name="Schartner C.M."/>
            <person name="Ralston E.J."/>
            <person name="Meyer B.J."/>
            <person name="Haag E.S."/>
        </authorList>
    </citation>
    <scope>NUCLEOTIDE SEQUENCE [LARGE SCALE GENOMIC DNA]</scope>
    <source>
        <strain evidence="9">JU1422</strain>
    </source>
</reference>
<proteinExistence type="predicted"/>
<dbReference type="GO" id="GO:0008270">
    <property type="term" value="F:zinc ion binding"/>
    <property type="evidence" value="ECO:0007669"/>
    <property type="project" value="UniProtKB-KW"/>
</dbReference>
<sequence>MSTPQKRKSLDQINKELCKKKPKKDPQDSETQDSNLPQYLHSSDFFLSVLNQQPSTSGSVCPDVQNDSSNSGTSRKSRKQSDPKKHEKFEESEESEKSEKSETVKCLKCGKNIKRRKENLNVHIISHMGLKPFKCQHCSKWLATRSSLRQHYINRHSGTEIPKVKALMSPENEEKLQSLSEAYFPGIETRTSPVNCNKCKIQIQRNVPLYRNEHVFSHLNINPFICPECNYGSPTKRHIIQHMKLSCKLDGEPIFELSQEDKQRCDLLMEQCFPEYSSNVEYDISGNSESDNSGFGED</sequence>
<dbReference type="GO" id="GO:0000122">
    <property type="term" value="P:negative regulation of transcription by RNA polymerase II"/>
    <property type="evidence" value="ECO:0007669"/>
    <property type="project" value="UniProtKB-ARBA"/>
</dbReference>
<evidence type="ECO:0000256" key="1">
    <source>
        <dbReference type="ARBA" id="ARBA00022723"/>
    </source>
</evidence>
<evidence type="ECO:0000256" key="6">
    <source>
        <dbReference type="SAM" id="MobiDB-lite"/>
    </source>
</evidence>
<dbReference type="InterPro" id="IPR013087">
    <property type="entry name" value="Znf_C2H2_type"/>
</dbReference>
<name>A0A2G5SHY3_9PELO</name>
<keyword evidence="2" id="KW-0677">Repeat</keyword>
<dbReference type="AlphaFoldDB" id="A0A2G5SHY3"/>